<evidence type="ECO:0000256" key="5">
    <source>
        <dbReference type="ARBA" id="ARBA00022840"/>
    </source>
</evidence>
<gene>
    <name evidence="7" type="ORF">GLOTRDRAFT_81701</name>
</gene>
<dbReference type="PROSITE" id="PS01012">
    <property type="entry name" value="FOLYLPOLYGLU_SYNT_2"/>
    <property type="match status" value="1"/>
</dbReference>
<dbReference type="SUPFAM" id="SSF53623">
    <property type="entry name" value="MurD-like peptide ligases, catalytic domain"/>
    <property type="match status" value="1"/>
</dbReference>
<organism evidence="7 8">
    <name type="scientific">Gloeophyllum trabeum (strain ATCC 11539 / FP-39264 / Madison 617)</name>
    <name type="common">Brown rot fungus</name>
    <dbReference type="NCBI Taxonomy" id="670483"/>
    <lineage>
        <taxon>Eukaryota</taxon>
        <taxon>Fungi</taxon>
        <taxon>Dikarya</taxon>
        <taxon>Basidiomycota</taxon>
        <taxon>Agaricomycotina</taxon>
        <taxon>Agaricomycetes</taxon>
        <taxon>Gloeophyllales</taxon>
        <taxon>Gloeophyllaceae</taxon>
        <taxon>Gloeophyllum</taxon>
    </lineage>
</organism>
<keyword evidence="8" id="KW-1185">Reference proteome</keyword>
<dbReference type="STRING" id="670483.S7PTI9"/>
<dbReference type="InterPro" id="IPR036615">
    <property type="entry name" value="Mur_ligase_C_dom_sf"/>
</dbReference>
<keyword evidence="4" id="KW-0547">Nucleotide-binding</keyword>
<dbReference type="GO" id="GO:0005524">
    <property type="term" value="F:ATP binding"/>
    <property type="evidence" value="ECO:0007669"/>
    <property type="project" value="UniProtKB-KW"/>
</dbReference>
<dbReference type="InterPro" id="IPR036565">
    <property type="entry name" value="Mur-like_cat_sf"/>
</dbReference>
<dbReference type="HOGENOM" id="CLU_015869_2_0_1"/>
<sequence>MSIDLSLDRIRKLLSHLPRYTRPTVHIAGTNGKGSVSSLVSSILHATVPPLKVGRFNSPHLVSVHDSIAVNNEPISPATYTSAKELVEETDRKHDIGSSSFELLTSTALLIFEQERVDVVVLEVGMGGRLDATNVVPDECVIASALTAVDLDHQAFLGSTVAEIAKEKAAIARPGKPFVLGPQKYPEVQDVVKEVVATAGGQLIHASPASSRTWDNEFDGPGPAIISLSQETFAGPSPTPIQMSLPCFSEPLRAVLPLHGEHQLSNLGVALNIISALITCPCDETSVRPLQLKQRLTPSAISRGVRSVSWPGRLSFHRVRVPLTEDNRSARPLTILADGAHNPASSATLAAYVSSLIPAAPRTRPAASVREISLTYILALSHSPPKTPLQTLAPLLPPTVPQPEDSRPVKLKVQIAVLRFSPPDGMPWINSVPPSVLRETVSTLVPDAEVWCAPEDAQDPTQLLAALQWAAKQTEEADESLVVLAGSLYLVADFYRLIRAGRLGGATI</sequence>
<comment type="similarity">
    <text evidence="1">Belongs to the folylpolyglutamate synthase family.</text>
</comment>
<evidence type="ECO:0000256" key="1">
    <source>
        <dbReference type="ARBA" id="ARBA00008276"/>
    </source>
</evidence>
<evidence type="ECO:0000256" key="2">
    <source>
        <dbReference type="ARBA" id="ARBA00022598"/>
    </source>
</evidence>
<keyword evidence="5" id="KW-0067">ATP-binding</keyword>
<dbReference type="OrthoDB" id="5212574at2759"/>
<dbReference type="KEGG" id="gtr:GLOTRDRAFT_81701"/>
<reference evidence="7 8" key="1">
    <citation type="journal article" date="2012" name="Science">
        <title>The Paleozoic origin of enzymatic lignin decomposition reconstructed from 31 fungal genomes.</title>
        <authorList>
            <person name="Floudas D."/>
            <person name="Binder M."/>
            <person name="Riley R."/>
            <person name="Barry K."/>
            <person name="Blanchette R.A."/>
            <person name="Henrissat B."/>
            <person name="Martinez A.T."/>
            <person name="Otillar R."/>
            <person name="Spatafora J.W."/>
            <person name="Yadav J.S."/>
            <person name="Aerts A."/>
            <person name="Benoit I."/>
            <person name="Boyd A."/>
            <person name="Carlson A."/>
            <person name="Copeland A."/>
            <person name="Coutinho P.M."/>
            <person name="de Vries R.P."/>
            <person name="Ferreira P."/>
            <person name="Findley K."/>
            <person name="Foster B."/>
            <person name="Gaskell J."/>
            <person name="Glotzer D."/>
            <person name="Gorecki P."/>
            <person name="Heitman J."/>
            <person name="Hesse C."/>
            <person name="Hori C."/>
            <person name="Igarashi K."/>
            <person name="Jurgens J.A."/>
            <person name="Kallen N."/>
            <person name="Kersten P."/>
            <person name="Kohler A."/>
            <person name="Kuees U."/>
            <person name="Kumar T.K.A."/>
            <person name="Kuo A."/>
            <person name="LaButti K."/>
            <person name="Larrondo L.F."/>
            <person name="Lindquist E."/>
            <person name="Ling A."/>
            <person name="Lombard V."/>
            <person name="Lucas S."/>
            <person name="Lundell T."/>
            <person name="Martin R."/>
            <person name="McLaughlin D.J."/>
            <person name="Morgenstern I."/>
            <person name="Morin E."/>
            <person name="Murat C."/>
            <person name="Nagy L.G."/>
            <person name="Nolan M."/>
            <person name="Ohm R.A."/>
            <person name="Patyshakuliyeva A."/>
            <person name="Rokas A."/>
            <person name="Ruiz-Duenas F.J."/>
            <person name="Sabat G."/>
            <person name="Salamov A."/>
            <person name="Samejima M."/>
            <person name="Schmutz J."/>
            <person name="Slot J.C."/>
            <person name="St John F."/>
            <person name="Stenlid J."/>
            <person name="Sun H."/>
            <person name="Sun S."/>
            <person name="Syed K."/>
            <person name="Tsang A."/>
            <person name="Wiebenga A."/>
            <person name="Young D."/>
            <person name="Pisabarro A."/>
            <person name="Eastwood D.C."/>
            <person name="Martin F."/>
            <person name="Cullen D."/>
            <person name="Grigoriev I.V."/>
            <person name="Hibbett D.S."/>
        </authorList>
    </citation>
    <scope>NUCLEOTIDE SEQUENCE [LARGE SCALE GENOMIC DNA]</scope>
    <source>
        <strain evidence="7 8">ATCC 11539</strain>
    </source>
</reference>
<keyword evidence="2 7" id="KW-0436">Ligase</keyword>
<dbReference type="GO" id="GO:0004326">
    <property type="term" value="F:tetrahydrofolylpolyglutamate synthase activity"/>
    <property type="evidence" value="ECO:0007669"/>
    <property type="project" value="InterPro"/>
</dbReference>
<dbReference type="GO" id="GO:0046872">
    <property type="term" value="F:metal ion binding"/>
    <property type="evidence" value="ECO:0007669"/>
    <property type="project" value="UniProtKB-KW"/>
</dbReference>
<dbReference type="PANTHER" id="PTHR11136:SF0">
    <property type="entry name" value="DIHYDROFOLATE SYNTHETASE-RELATED"/>
    <property type="match status" value="1"/>
</dbReference>
<evidence type="ECO:0000313" key="7">
    <source>
        <dbReference type="EMBL" id="EPQ51076.1"/>
    </source>
</evidence>
<dbReference type="RefSeq" id="XP_007870516.1">
    <property type="nucleotide sequence ID" value="XM_007872325.1"/>
</dbReference>
<dbReference type="GO" id="GO:0005739">
    <property type="term" value="C:mitochondrion"/>
    <property type="evidence" value="ECO:0007669"/>
    <property type="project" value="TreeGrafter"/>
</dbReference>
<dbReference type="InterPro" id="IPR018109">
    <property type="entry name" value="Folylpolyglutamate_synth_CS"/>
</dbReference>
<dbReference type="PANTHER" id="PTHR11136">
    <property type="entry name" value="FOLYLPOLYGLUTAMATE SYNTHASE-RELATED"/>
    <property type="match status" value="1"/>
</dbReference>
<dbReference type="Proteomes" id="UP000030669">
    <property type="component" value="Unassembled WGS sequence"/>
</dbReference>
<evidence type="ECO:0000313" key="8">
    <source>
        <dbReference type="Proteomes" id="UP000030669"/>
    </source>
</evidence>
<evidence type="ECO:0000256" key="3">
    <source>
        <dbReference type="ARBA" id="ARBA00022723"/>
    </source>
</evidence>
<dbReference type="InterPro" id="IPR001645">
    <property type="entry name" value="Folylpolyglutamate_synth"/>
</dbReference>
<keyword evidence="3" id="KW-0479">Metal-binding</keyword>
<dbReference type="eggNOG" id="KOG2525">
    <property type="taxonomic scope" value="Eukaryota"/>
</dbReference>
<dbReference type="EMBL" id="KB469312">
    <property type="protein sequence ID" value="EPQ51076.1"/>
    <property type="molecule type" value="Genomic_DNA"/>
</dbReference>
<dbReference type="GO" id="GO:0008841">
    <property type="term" value="F:dihydrofolate synthase activity"/>
    <property type="evidence" value="ECO:0007669"/>
    <property type="project" value="TreeGrafter"/>
</dbReference>
<proteinExistence type="inferred from homology"/>
<dbReference type="Gene3D" id="3.40.1190.10">
    <property type="entry name" value="Mur-like, catalytic domain"/>
    <property type="match status" value="1"/>
</dbReference>
<keyword evidence="6" id="KW-0460">Magnesium</keyword>
<dbReference type="GeneID" id="19309105"/>
<dbReference type="OMA" id="SIHDRIC"/>
<name>S7PTI9_GLOTA</name>
<dbReference type="AlphaFoldDB" id="S7PTI9"/>
<evidence type="ECO:0000256" key="4">
    <source>
        <dbReference type="ARBA" id="ARBA00022741"/>
    </source>
</evidence>
<dbReference type="UniPathway" id="UPA00850"/>
<evidence type="ECO:0000256" key="6">
    <source>
        <dbReference type="ARBA" id="ARBA00022842"/>
    </source>
</evidence>
<dbReference type="SUPFAM" id="SSF53244">
    <property type="entry name" value="MurD-like peptide ligases, peptide-binding domain"/>
    <property type="match status" value="1"/>
</dbReference>
<protein>
    <submittedName>
        <fullName evidence="7">Mur ligase</fullName>
    </submittedName>
</protein>
<dbReference type="NCBIfam" id="TIGR01499">
    <property type="entry name" value="folC"/>
    <property type="match status" value="1"/>
</dbReference>
<accession>S7PTI9</accession>
<dbReference type="GO" id="GO:0005829">
    <property type="term" value="C:cytosol"/>
    <property type="evidence" value="ECO:0007669"/>
    <property type="project" value="TreeGrafter"/>
</dbReference>
<dbReference type="Gene3D" id="3.90.190.20">
    <property type="entry name" value="Mur ligase, C-terminal domain"/>
    <property type="match status" value="1"/>
</dbReference>